<evidence type="ECO:0000313" key="2">
    <source>
        <dbReference type="Proteomes" id="UP000295680"/>
    </source>
</evidence>
<proteinExistence type="predicted"/>
<accession>A0A4V2S8M7</accession>
<evidence type="ECO:0000313" key="1">
    <source>
        <dbReference type="EMBL" id="TCO64440.1"/>
    </source>
</evidence>
<dbReference type="PANTHER" id="PTHR33361:SF2">
    <property type="entry name" value="DUF885 DOMAIN-CONTAINING PROTEIN"/>
    <property type="match status" value="1"/>
</dbReference>
<dbReference type="Proteomes" id="UP000295680">
    <property type="component" value="Unassembled WGS sequence"/>
</dbReference>
<protein>
    <submittedName>
        <fullName evidence="1">Uncharacterized protein (DUF885 family)</fullName>
    </submittedName>
</protein>
<gene>
    <name evidence="1" type="ORF">EV192_101215</name>
</gene>
<dbReference type="AlphaFoldDB" id="A0A4V2S8M7"/>
<name>A0A4V2S8M7_9PSEU</name>
<sequence length="557" mass="60919">MTTESSRADALADELARLGFDHEPIGASLYGIPGYDDKLGDPSAAAEQAYRANLLDIAARADEVAKSDTDAADGITLAVVAQQARAGVDRIDSYMAEYTVTDLFVSPASGLLTLLPMTALPTAERAQDYLTRLRGLREYLPACAQRHREGVAAGRVPVAHLVQAAIAHLDRYLAAPQTDTLRRPTPPAEISTTFEAARDKLLDEVVRPAFAAYREVLVDDIAPHGRPADKVGLTWLPGGDEIYASLSRVHTTTDRTPDELHQTGLDLMAEIHAEFATVGARVFGTAEVTAIFERLRTDPELRWASGEELLASARAVIERAEAEAPRWFGRLPSSPCRVEAVPAAEAPGAPMAYYLPPSMDGQRPGTYFANTYQPAERHKHIAEVTAFHEAVPGHHLQLGIARELTDLPLLRRIADVNAYTEGWGLYCERLADEMGLYSSDVARLGMLSMDAVRAGRLVVDTGMHAKGWSRQQAVDYLTHNVPMPALEINTEVDRYIAYPGQALAYMVGRLEIQRIRTNAERAMGDRFDIRRFHDLVIGGGPLPLSVLDQVVTDWVTA</sequence>
<reference evidence="1 2" key="1">
    <citation type="submission" date="2019-03" db="EMBL/GenBank/DDBJ databases">
        <title>Genomic Encyclopedia of Type Strains, Phase IV (KMG-IV): sequencing the most valuable type-strain genomes for metagenomic binning, comparative biology and taxonomic classification.</title>
        <authorList>
            <person name="Goeker M."/>
        </authorList>
    </citation>
    <scope>NUCLEOTIDE SEQUENCE [LARGE SCALE GENOMIC DNA]</scope>
    <source>
        <strain evidence="1 2">DSM 45934</strain>
    </source>
</reference>
<dbReference type="RefSeq" id="WP_132110198.1">
    <property type="nucleotide sequence ID" value="NZ_SLWS01000001.1"/>
</dbReference>
<comment type="caution">
    <text evidence="1">The sequence shown here is derived from an EMBL/GenBank/DDBJ whole genome shotgun (WGS) entry which is preliminary data.</text>
</comment>
<dbReference type="OrthoDB" id="9760040at2"/>
<dbReference type="EMBL" id="SLWS01000001">
    <property type="protein sequence ID" value="TCO64440.1"/>
    <property type="molecule type" value="Genomic_DNA"/>
</dbReference>
<dbReference type="InterPro" id="IPR010281">
    <property type="entry name" value="DUF885"/>
</dbReference>
<keyword evidence="2" id="KW-1185">Reference proteome</keyword>
<dbReference type="PANTHER" id="PTHR33361">
    <property type="entry name" value="GLR0591 PROTEIN"/>
    <property type="match status" value="1"/>
</dbReference>
<dbReference type="Pfam" id="PF05960">
    <property type="entry name" value="DUF885"/>
    <property type="match status" value="1"/>
</dbReference>
<organism evidence="1 2">
    <name type="scientific">Actinocrispum wychmicini</name>
    <dbReference type="NCBI Taxonomy" id="1213861"/>
    <lineage>
        <taxon>Bacteria</taxon>
        <taxon>Bacillati</taxon>
        <taxon>Actinomycetota</taxon>
        <taxon>Actinomycetes</taxon>
        <taxon>Pseudonocardiales</taxon>
        <taxon>Pseudonocardiaceae</taxon>
        <taxon>Actinocrispum</taxon>
    </lineage>
</organism>